<keyword evidence="5" id="KW-0401">Integrin</keyword>
<sequence length="3005" mass="320806">MFVLPLSAGAVNYFKITDPGGGTSAYFGTSIAVSGNYAIIGAHDTNKKGAAYIFEKNASNIWEQKAILTSSDSAEGDRFGISVDISENYAVVGAEGNNQKGAVYVFKKVSAEAGWISTDKETKKLSDLRGKKFGSSVAILEKSEGNCIIIAGSPSSDGTGLTSSGAAFVFNCKDTTWTALPKLAASDAKSYDYFGTSVDITDDAGIIYAVVGAVSGDSGDLTTAGAAYVFEIGDTSSTQKGKLTASDPSNGAGFGTSVALVGDTAAIGSPAKNAVYVFQKGAGWIDSSSSNKIDGPAAGEYFGKSISISENYILIGTKVGNKAYLYNKTDLTTPIKTLSSNDSTSGDSFGSAVAISEISGDYYAVIGAPGDYISNVYSGSLYFYSTSPFTSYISDISDLTVNKSTVENPTQVSTAFTLCTSKLVTITASSDNPSVISPDQINFYDGLIESDRTYSNSEIMSEADCATIILTIKPSDQGSSGTANITLAVDENGVQVASVTFKVSVTSQPDILPIDPVVANKTNPQKTITFQIDDPDTLPSKLTIIVTSSNQALVSDDPEIPINRPLDNLGLNTYELVITPVADASSGTCTITITVSDGNSAADSESFSFTLTDAPGISEIPDQETQEDTTKQVGFTVDDDSPLSSLKVTAVSNNSSLISAIKNINGTPGSVTNQTKWTMDIVPVPYAFGDATITITVVDGDLKSTTESFKITVNAVPTNPIISNIPNPPASDEDVTISGINFTVKDVDIKTSGDLTISAKSSNTDLIPDANITINGIDQNGVVTVLAGEEKSLSLDIVPAKDLWGTSTITLTVSAERQTDTGTQTVSSEKTFTVTVNKLEDDNPVIDKIIDTSTTVTDGFITGTTIKEGEQSSAIEVSVSDPDKGFVSVEVTSSNEDLLPNDSAHIKVAGFASPHIVDTSAGSIPLKLTLAPIAEQWGSSVITITATDSSELQLVSSKTFLLTVTQVNDPPVISVIENQVLTENESFLDVSFDVSDMDGDALTITATTKSPNDPSVTESPLLPNANISINSSTNTTTVPTTPGVKVPLIMKLTPVAGLSGSAEITVNVNDGTVDVSTTFLLSVNFALGISDIADQTTKENINPSISFNITGLNSPDNAIITATSSNPMLVLDSNISVNSLGSGFYTLDIILEPDVIGTATIFVKVEETVSGQIRTAADSFLLTVESVNNPPAIEMIVDPDDDPDIYPDSKNITTNVGTAFFVKFRVYDIETPAKDLIVNFESVDSYGDEEDELVPAGAFSIVPSDPATDGIFTILTLKFQPATGAYGDATITVTVKDERNATDSDSFNLLVYNNNYPPEILEIEQATDPGVSIIDKIITIEENNQTDEIQIYIADKNSDVLTVTVRAEEGSEVILNDADHINIDGVGVKRIVSASDYADGYLSLMITPEPFKTGSTTITVEVKDTSGETVTKVFYLDVVPSGGVNLVPKITDIKLETGESIINQVITIEENTPSPIIQISLSDGNQDPLKVSVSSTEGSDIIPNDAAHIDIDGVGNERNVSYADYGGDDKYLRLVINPAADKTGSATIVVKATDDKGAIAQKTFYISVKLSDAPRITFETTLDPDNVTMPEDTTFELPFWISSVRGGVMELSVQSENLMLNPDHAKNIYAEVIAKQDSTISNTGGVIITDIAVIAGDLVSINGAEKFIVEAGMTAVQVNADDFISVYSQADPETARVDGTASSSSTITGTGGTIPTNAEFGNVTVEPGDYIQLNGGTYYIVGTDTIPAIKIKDRVTIYEQDTHVYLEIIGDKLDEANQMTLVPTTSYPLKLAIDPADNANSEIARFGKAEIFITIKEVDGDKLELTKKITLYVEPVDDAPKFTIQYPYEPDSEGDYRIMENGEFNVVVMVENVDEDLAGDNITVNVESRNTNLVPNNVSNLRIGNEFFPYEFTLTNNHTGSFKLTVTPAPDVSSDIYDNARIVLGVGAEGKPDAQNQFFSIEVIDFANPPQINQGIGIENQIMNEDDDPETINPLKFTISDPDWDTLIVTVNSGSQDLLPDQNITVTGQGISIKGDTPIQINTNPGGTFDLSLTFAPVDNGNSEKFGDAPITITIKEAKPAEDNPATISETFDLTVTPRSDPPEFNPEFINIGISIPECTPTACESVKLSDEGIDIDFKVRDVDRGILTITAVTTDNKDLIPDNNIIIYALGGEPGLKPGYFQVPLTSDDFVPLDIEIKPALHQAGVATIKVEVSDGTNTKSQDIIVSVTNENEIPEIVSIDLSTTQMNEDNSLPITFQVRDWDMDTLTILAESDNETLFERIEINNNEVPFTQSVLAGEIVDMTLKLTGAKDQFGEAVITLSVNDFKAPDVKVSRTFKITVNNLNDPPEILPVTGAVGDVKEEQDPADIPALLFRIKDIDGGDLKLSVESTLPKLEKSSILIGGILPDGSFVNGDALSSMGIIVEPNIEKELFLKIAPPVNLWGPGMVMVTVTDQDADSATGKYTFNILPEPDDPSIKLDPYQGTTPDTEAIEFKAIFGDVDGDQVTLTVNSLDQAFLPNSNIRIEGEGNSITTGTTIGEKFPITKTITLTPIKKTRGNVDIEVIVKDFTGREAREIYTLMVTTVNEIIAISGADTQYIVSEADGQYLSFLITDQDTPESTIRSMMNVNAVPPNADKLTVGEPELQADSSGYGIYWYKVPVKSAANVVSQTTSDTIGVTVWVSDGENFAEKTFQIFVAAPGTAPSITGYNNEVVINEDEETTINFTITDNNTDSSGITVRVYPDTNDDGYSLVPSTNIDDPVFLPDQSSPGIYKYKVTFRPAKDKFSVDNSDFATIYIEARDDRFTVRKSFTVTVIAINDPPEIKGFTDSGEPYYTTTDENVGIVIPPSYFSISDPDGGLLFISVTGTQNLVPSSSIDIRDTEGRIVTTSTIEVASGIPQYFDMVIRPLTNVTGTATITLKVTDDSGSTNPIHGSDTQIIYLEIGDVIDGDVNNDKKVDLADAVLGLQIMTGINVKNINLGADINENMKIGMEEVIYIMRTLQD</sequence>
<keyword evidence="1" id="KW-0732">Signal</keyword>
<dbReference type="InterPro" id="IPR002126">
    <property type="entry name" value="Cadherin-like_dom"/>
</dbReference>
<dbReference type="PANTHER" id="PTHR36220">
    <property type="entry name" value="UNNAMED PRODUCT"/>
    <property type="match status" value="1"/>
</dbReference>
<dbReference type="KEGG" id="dli:dnl_45500"/>
<proteinExistence type="predicted"/>
<dbReference type="InterPro" id="IPR011043">
    <property type="entry name" value="Gal_Oxase/kelch_b-propeller"/>
</dbReference>
<dbReference type="GO" id="GO:0007229">
    <property type="term" value="P:integrin-mediated signaling pathway"/>
    <property type="evidence" value="ECO:0007669"/>
    <property type="project" value="UniProtKB-KW"/>
</dbReference>
<dbReference type="Gene3D" id="2.130.10.130">
    <property type="entry name" value="Integrin alpha, N-terminal"/>
    <property type="match status" value="2"/>
</dbReference>
<keyword evidence="6" id="KW-1185">Reference proteome</keyword>
<gene>
    <name evidence="5" type="ORF">dnl_45500</name>
</gene>
<dbReference type="SUPFAM" id="SSF50965">
    <property type="entry name" value="Galactose oxidase, central domain"/>
    <property type="match status" value="1"/>
</dbReference>
<feature type="domain" description="Cadherin" evidence="4">
    <location>
        <begin position="2147"/>
        <end position="2238"/>
    </location>
</feature>
<dbReference type="SMART" id="SM00191">
    <property type="entry name" value="Int_alpha"/>
    <property type="match status" value="5"/>
</dbReference>
<keyword evidence="2" id="KW-0677">Repeat</keyword>
<dbReference type="PROSITE" id="PS50268">
    <property type="entry name" value="CADHERIN_2"/>
    <property type="match status" value="1"/>
</dbReference>
<evidence type="ECO:0000313" key="5">
    <source>
        <dbReference type="EMBL" id="QTA82180.1"/>
    </source>
</evidence>
<keyword evidence="3" id="KW-0325">Glycoprotein</keyword>
<dbReference type="InterPro" id="IPR013517">
    <property type="entry name" value="FG-GAP"/>
</dbReference>
<dbReference type="Proteomes" id="UP000663720">
    <property type="component" value="Chromosome"/>
</dbReference>
<dbReference type="GO" id="GO:0007156">
    <property type="term" value="P:homophilic cell adhesion via plasma membrane adhesion molecules"/>
    <property type="evidence" value="ECO:0007669"/>
    <property type="project" value="InterPro"/>
</dbReference>
<dbReference type="Gene3D" id="2.60.40.10">
    <property type="entry name" value="Immunoglobulins"/>
    <property type="match status" value="2"/>
</dbReference>
<dbReference type="PANTHER" id="PTHR36220:SF1">
    <property type="entry name" value="GAMMA TUBULIN COMPLEX COMPONENT C-TERMINAL DOMAIN-CONTAINING PROTEIN"/>
    <property type="match status" value="1"/>
</dbReference>
<dbReference type="Pfam" id="PF14312">
    <property type="entry name" value="FG-GAP_2"/>
    <property type="match status" value="5"/>
</dbReference>
<dbReference type="InterPro" id="IPR013519">
    <property type="entry name" value="Int_alpha_beta-p"/>
</dbReference>
<evidence type="ECO:0000256" key="2">
    <source>
        <dbReference type="ARBA" id="ARBA00022737"/>
    </source>
</evidence>
<dbReference type="InterPro" id="IPR013783">
    <property type="entry name" value="Ig-like_fold"/>
</dbReference>
<evidence type="ECO:0000259" key="4">
    <source>
        <dbReference type="PROSITE" id="PS50268"/>
    </source>
</evidence>
<dbReference type="EMBL" id="CP061799">
    <property type="protein sequence ID" value="QTA82180.1"/>
    <property type="molecule type" value="Genomic_DNA"/>
</dbReference>
<evidence type="ECO:0000256" key="3">
    <source>
        <dbReference type="ARBA" id="ARBA00023180"/>
    </source>
</evidence>
<dbReference type="GO" id="GO:0016020">
    <property type="term" value="C:membrane"/>
    <property type="evidence" value="ECO:0007669"/>
    <property type="project" value="InterPro"/>
</dbReference>
<accession>A0A975BBE8</accession>
<evidence type="ECO:0000313" key="6">
    <source>
        <dbReference type="Proteomes" id="UP000663720"/>
    </source>
</evidence>
<dbReference type="InterPro" id="IPR028994">
    <property type="entry name" value="Integrin_alpha_N"/>
</dbReference>
<evidence type="ECO:0000256" key="1">
    <source>
        <dbReference type="ARBA" id="ARBA00022729"/>
    </source>
</evidence>
<reference evidence="5" key="1">
    <citation type="journal article" date="2021" name="Microb. Physiol.">
        <title>Proteogenomic Insights into the Physiology of Marine, Sulfate-Reducing, Filamentous Desulfonema limicola and Desulfonema magnum.</title>
        <authorList>
            <person name="Schnaars V."/>
            <person name="Wohlbrand L."/>
            <person name="Scheve S."/>
            <person name="Hinrichs C."/>
            <person name="Reinhardt R."/>
            <person name="Rabus R."/>
        </authorList>
    </citation>
    <scope>NUCLEOTIDE SEQUENCE</scope>
    <source>
        <strain evidence="5">5ac10</strain>
    </source>
</reference>
<name>A0A975BBE8_9BACT</name>
<dbReference type="GO" id="GO:0005509">
    <property type="term" value="F:calcium ion binding"/>
    <property type="evidence" value="ECO:0007669"/>
    <property type="project" value="InterPro"/>
</dbReference>
<protein>
    <submittedName>
        <fullName evidence="5">Integrine FG-GAP repeat-containing protein</fullName>
    </submittedName>
</protein>
<organism evidence="5 6">
    <name type="scientific">Desulfonema limicola</name>
    <dbReference type="NCBI Taxonomy" id="45656"/>
    <lineage>
        <taxon>Bacteria</taxon>
        <taxon>Pseudomonadati</taxon>
        <taxon>Thermodesulfobacteriota</taxon>
        <taxon>Desulfobacteria</taxon>
        <taxon>Desulfobacterales</taxon>
        <taxon>Desulfococcaceae</taxon>
        <taxon>Desulfonema</taxon>
    </lineage>
</organism>